<sequence>MLRWGTSRPPYFKESGYSQISDTRGSQGIGLVIGAAIARQGANVALIARDQDRLDRAVAELSESNGKVIGIAADVTSLDDVERACAECNQVNGPVGLLVNNAGLHKGCGPFREITAEATCVTGYAVGKTAMMRFTESVALEHHCVFAFALLPGLVNMPGNQDKFKREAEMLEAKSRPPEDASEIALAFASGRFDELTGRVFRAGENMDTILGDTKKSSRVISGGWPCLEAHERSEMARQLVPRQSIIYASVRIPHMDKCGTRITVSSPCELI</sequence>
<reference evidence="4 5" key="1">
    <citation type="submission" date="2023-02" db="EMBL/GenBank/DDBJ databases">
        <title>Devosia chondri sp. nov., isolated from the phycosphere of marine algae.</title>
        <authorList>
            <person name="Kim J.M."/>
            <person name="Lee J.K."/>
            <person name="Choi B.J."/>
            <person name="Bayburt H."/>
            <person name="Jeon C.O."/>
        </authorList>
    </citation>
    <scope>NUCLEOTIDE SEQUENCE [LARGE SCALE GENOMIC DNA]</scope>
    <source>
        <strain evidence="4 5">G2-5</strain>
    </source>
</reference>
<protein>
    <submittedName>
        <fullName evidence="4">SDR family NAD(P)-dependent oxidoreductase</fullName>
    </submittedName>
</protein>
<dbReference type="CDD" id="cd05233">
    <property type="entry name" value="SDR_c"/>
    <property type="match status" value="1"/>
</dbReference>
<keyword evidence="5" id="KW-1185">Reference proteome</keyword>
<evidence type="ECO:0000256" key="2">
    <source>
        <dbReference type="ARBA" id="ARBA00022857"/>
    </source>
</evidence>
<evidence type="ECO:0000313" key="4">
    <source>
        <dbReference type="EMBL" id="WDR07521.1"/>
    </source>
</evidence>
<proteinExistence type="inferred from homology"/>
<evidence type="ECO:0000313" key="5">
    <source>
        <dbReference type="Proteomes" id="UP001222118"/>
    </source>
</evidence>
<gene>
    <name evidence="4" type="ORF">PSQ90_10795</name>
</gene>
<evidence type="ECO:0000256" key="1">
    <source>
        <dbReference type="ARBA" id="ARBA00006484"/>
    </source>
</evidence>
<keyword evidence="2" id="KW-0521">NADP</keyword>
<dbReference type="RefSeq" id="WP_282213034.1">
    <property type="nucleotide sequence ID" value="NZ_CP118247.1"/>
</dbReference>
<evidence type="ECO:0000256" key="3">
    <source>
        <dbReference type="ARBA" id="ARBA00023002"/>
    </source>
</evidence>
<comment type="similarity">
    <text evidence="1">Belongs to the short-chain dehydrogenases/reductases (SDR) family.</text>
</comment>
<dbReference type="InterPro" id="IPR036291">
    <property type="entry name" value="NAD(P)-bd_dom_sf"/>
</dbReference>
<keyword evidence="3" id="KW-0560">Oxidoreductase</keyword>
<accession>A0ABY7Z1L8</accession>
<dbReference type="InterPro" id="IPR002347">
    <property type="entry name" value="SDR_fam"/>
</dbReference>
<dbReference type="Pfam" id="PF00106">
    <property type="entry name" value="adh_short"/>
    <property type="match status" value="1"/>
</dbReference>
<name>A0ABY7Z1L8_9HYPH</name>
<dbReference type="SUPFAM" id="SSF51735">
    <property type="entry name" value="NAD(P)-binding Rossmann-fold domains"/>
    <property type="match status" value="1"/>
</dbReference>
<dbReference type="EMBL" id="CP118247">
    <property type="protein sequence ID" value="WDR07521.1"/>
    <property type="molecule type" value="Genomic_DNA"/>
</dbReference>
<dbReference type="PANTHER" id="PTHR43618:SF12">
    <property type="entry name" value="OXIDOREDUCTASE, SHORT-CHAIN DEHYDROGENASE_REDUCTASE FAMILY (AFU_ORTHOLOGUE AFUA_1G14540)"/>
    <property type="match status" value="1"/>
</dbReference>
<dbReference type="Proteomes" id="UP001222118">
    <property type="component" value="Chromosome"/>
</dbReference>
<dbReference type="InterPro" id="IPR052178">
    <property type="entry name" value="Sec_Metab_Biosynth_SDR"/>
</dbReference>
<dbReference type="PANTHER" id="PTHR43618">
    <property type="entry name" value="7-ALPHA-HYDROXYSTEROID DEHYDROGENASE"/>
    <property type="match status" value="1"/>
</dbReference>
<dbReference type="Gene3D" id="3.40.50.720">
    <property type="entry name" value="NAD(P)-binding Rossmann-like Domain"/>
    <property type="match status" value="2"/>
</dbReference>
<organism evidence="4 5">
    <name type="scientific">Devosia rhodophyticola</name>
    <dbReference type="NCBI Taxonomy" id="3026423"/>
    <lineage>
        <taxon>Bacteria</taxon>
        <taxon>Pseudomonadati</taxon>
        <taxon>Pseudomonadota</taxon>
        <taxon>Alphaproteobacteria</taxon>
        <taxon>Hyphomicrobiales</taxon>
        <taxon>Devosiaceae</taxon>
        <taxon>Devosia</taxon>
    </lineage>
</organism>